<proteinExistence type="predicted"/>
<dbReference type="CDD" id="cd17557">
    <property type="entry name" value="REC_Rcp-like"/>
    <property type="match status" value="1"/>
</dbReference>
<organism evidence="3 4">
    <name type="scientific">Geomesophilobacter sediminis</name>
    <dbReference type="NCBI Taxonomy" id="2798584"/>
    <lineage>
        <taxon>Bacteria</taxon>
        <taxon>Pseudomonadati</taxon>
        <taxon>Thermodesulfobacteriota</taxon>
        <taxon>Desulfuromonadia</taxon>
        <taxon>Geobacterales</taxon>
        <taxon>Geobacteraceae</taxon>
        <taxon>Geomesophilobacter</taxon>
    </lineage>
</organism>
<dbReference type="PANTHER" id="PTHR44520:SF2">
    <property type="entry name" value="RESPONSE REGULATOR RCP1"/>
    <property type="match status" value="1"/>
</dbReference>
<reference evidence="3" key="1">
    <citation type="submission" date="2020-12" db="EMBL/GenBank/DDBJ databases">
        <title>Geomonas sp. Red875, isolated from river sediment.</title>
        <authorList>
            <person name="Xu Z."/>
            <person name="Zhang Z."/>
            <person name="Masuda Y."/>
            <person name="Itoh H."/>
            <person name="Senoo K."/>
        </authorList>
    </citation>
    <scope>NUCLEOTIDE SEQUENCE</scope>
    <source>
        <strain evidence="3">Red875</strain>
    </source>
</reference>
<feature type="domain" description="Response regulatory" evidence="2">
    <location>
        <begin position="9"/>
        <end position="134"/>
    </location>
</feature>
<dbReference type="PROSITE" id="PS50110">
    <property type="entry name" value="RESPONSE_REGULATORY"/>
    <property type="match status" value="1"/>
</dbReference>
<dbReference type="EMBL" id="JAEMHM010000004">
    <property type="protein sequence ID" value="MBJ6724183.1"/>
    <property type="molecule type" value="Genomic_DNA"/>
</dbReference>
<evidence type="ECO:0000259" key="2">
    <source>
        <dbReference type="PROSITE" id="PS50110"/>
    </source>
</evidence>
<dbReference type="AlphaFoldDB" id="A0A8J7J0Y6"/>
<keyword evidence="1" id="KW-0597">Phosphoprotein</keyword>
<dbReference type="PANTHER" id="PTHR44520">
    <property type="entry name" value="RESPONSE REGULATOR RCP1-RELATED"/>
    <property type="match status" value="1"/>
</dbReference>
<feature type="modified residue" description="4-aspartylphosphate" evidence="1">
    <location>
        <position position="67"/>
    </location>
</feature>
<keyword evidence="4" id="KW-1185">Reference proteome</keyword>
<evidence type="ECO:0000313" key="4">
    <source>
        <dbReference type="Proteomes" id="UP000636888"/>
    </source>
</evidence>
<protein>
    <submittedName>
        <fullName evidence="3">Response regulator</fullName>
    </submittedName>
</protein>
<dbReference type="Proteomes" id="UP000636888">
    <property type="component" value="Unassembled WGS sequence"/>
</dbReference>
<dbReference type="InterPro" id="IPR011006">
    <property type="entry name" value="CheY-like_superfamily"/>
</dbReference>
<evidence type="ECO:0000256" key="1">
    <source>
        <dbReference type="PROSITE-ProRule" id="PRU00169"/>
    </source>
</evidence>
<name>A0A8J7J0Y6_9BACT</name>
<dbReference type="SMART" id="SM00448">
    <property type="entry name" value="REC"/>
    <property type="match status" value="1"/>
</dbReference>
<evidence type="ECO:0000313" key="3">
    <source>
        <dbReference type="EMBL" id="MBJ6724183.1"/>
    </source>
</evidence>
<dbReference type="SUPFAM" id="SSF52172">
    <property type="entry name" value="CheY-like"/>
    <property type="match status" value="1"/>
</dbReference>
<dbReference type="InterPro" id="IPR001789">
    <property type="entry name" value="Sig_transdc_resp-reg_receiver"/>
</dbReference>
<dbReference type="Gene3D" id="3.40.50.2300">
    <property type="match status" value="1"/>
</dbReference>
<dbReference type="GO" id="GO:0000160">
    <property type="term" value="P:phosphorelay signal transduction system"/>
    <property type="evidence" value="ECO:0007669"/>
    <property type="project" value="InterPro"/>
</dbReference>
<dbReference type="InterPro" id="IPR052893">
    <property type="entry name" value="TCS_response_regulator"/>
</dbReference>
<comment type="caution">
    <text evidence="3">The sequence shown here is derived from an EMBL/GenBank/DDBJ whole genome shotgun (WGS) entry which is preliminary data.</text>
</comment>
<sequence>MARDEVRVEILLVEDNEADVNIIRKTFEESKIANNVNVVNHGEDALDFMRRRGRYAGAPRPDLVLLDIGLPGISGLDVLGEVKGDPDLRRIPIIMLTTSKTEEDLFDSYDLHANSYITKPFHLNALFEVVREIEQFWFGTVKLPPR</sequence>
<dbReference type="Pfam" id="PF00072">
    <property type="entry name" value="Response_reg"/>
    <property type="match status" value="1"/>
</dbReference>
<gene>
    <name evidence="3" type="ORF">JFN93_05640</name>
</gene>
<dbReference type="RefSeq" id="WP_199383026.1">
    <property type="nucleotide sequence ID" value="NZ_JAEMHM010000004.1"/>
</dbReference>
<accession>A0A8J7J0Y6</accession>